<name>A0A7W6A967_9SPHN</name>
<keyword evidence="2" id="KW-1185">Reference proteome</keyword>
<dbReference type="Proteomes" id="UP000538670">
    <property type="component" value="Unassembled WGS sequence"/>
</dbReference>
<dbReference type="AlphaFoldDB" id="A0A7W6A967"/>
<dbReference type="InterPro" id="IPR006522">
    <property type="entry name" value="Phage_virion_morphogenesis"/>
</dbReference>
<dbReference type="RefSeq" id="WP_183950125.1">
    <property type="nucleotide sequence ID" value="NZ_JACIDH010000001.1"/>
</dbReference>
<dbReference type="Pfam" id="PF05069">
    <property type="entry name" value="Phage_tail_S"/>
    <property type="match status" value="1"/>
</dbReference>
<evidence type="ECO:0000313" key="2">
    <source>
        <dbReference type="Proteomes" id="UP000538670"/>
    </source>
</evidence>
<comment type="caution">
    <text evidence="1">The sequence shown here is derived from an EMBL/GenBank/DDBJ whole genome shotgun (WGS) entry which is preliminary data.</text>
</comment>
<organism evidence="1 2">
    <name type="scientific">Sphingomonas pseudosanguinis</name>
    <dbReference type="NCBI Taxonomy" id="413712"/>
    <lineage>
        <taxon>Bacteria</taxon>
        <taxon>Pseudomonadati</taxon>
        <taxon>Pseudomonadota</taxon>
        <taxon>Alphaproteobacteria</taxon>
        <taxon>Sphingomonadales</taxon>
        <taxon>Sphingomonadaceae</taxon>
        <taxon>Sphingomonas</taxon>
    </lineage>
</organism>
<protein>
    <submittedName>
        <fullName evidence="1">Phage virion morphogenesis protein</fullName>
    </submittedName>
</protein>
<dbReference type="NCBIfam" id="TIGR01635">
    <property type="entry name" value="tail_comp_S"/>
    <property type="match status" value="1"/>
</dbReference>
<dbReference type="EMBL" id="JACIDH010000001">
    <property type="protein sequence ID" value="MBB3877898.1"/>
    <property type="molecule type" value="Genomic_DNA"/>
</dbReference>
<gene>
    <name evidence="1" type="ORF">GGR48_000301</name>
</gene>
<accession>A0A7W6A967</accession>
<proteinExistence type="predicted"/>
<reference evidence="1 2" key="1">
    <citation type="submission" date="2020-08" db="EMBL/GenBank/DDBJ databases">
        <title>Genomic Encyclopedia of Type Strains, Phase IV (KMG-IV): sequencing the most valuable type-strain genomes for metagenomic binning, comparative biology and taxonomic classification.</title>
        <authorList>
            <person name="Goeker M."/>
        </authorList>
    </citation>
    <scope>NUCLEOTIDE SEQUENCE [LARGE SCALE GENOMIC DNA]</scope>
    <source>
        <strain evidence="1 2">DSM 19512</strain>
    </source>
</reference>
<sequence length="158" mass="17598">MDDFAPIEQLAGNLLQSLSAQERRSLLRKMARTIRASQSQRIGRQQNPDGSAFAARRAQEGGGRLRRRGQIKRAAMFRKLRSTKFLKSGSTDTEAWIGFTGRAAAIARVHQEGLTDAVTKGGRKVRYARRELLGLTEPERDLALDMLLDHVAARALVE</sequence>
<evidence type="ECO:0000313" key="1">
    <source>
        <dbReference type="EMBL" id="MBB3877898.1"/>
    </source>
</evidence>